<feature type="transmembrane region" description="Helical" evidence="9">
    <location>
        <begin position="115"/>
        <end position="132"/>
    </location>
</feature>
<sequence>MDSVDSRTRGKISLQSSGSASSSSVLPRRLLADVLLVIALNAGKDYLLTEVGVFWVLVRVLACGGLSVIIWFATAGQLHTKRVTEWSVMGMSSLLLFLRHAGLFTALYRLPSTRCLKQASVVVLALSLSFLWDARFSPANFGDHLPGYGALIVEAVSSAALEHTESILSPSLGQPVATAISLLGACVFSLPLYMLRHILLGDSGHRIPSLASLAVLPCMAYIVLHFEPKASVSSNIAVTSPRYLTLSYIMTFSAAIIFGYLGFGHVPKLIDFVVPALLFYGVYPKPAQHSRGAGSFYASSSRLMRAYLKDILSNPESRKIFYFLMLNMCYMLVQMLYGIWTNSLGLISDAIHMAFDCMAIAVGLIASVMARWPPNERFTYGYGRIETLSGFANGIFLILISVFIVFEAIQRLLDPPEMNTSQLLLVSSLGLGVNLFGMFAMGGHHHGGHSHSHSHGHSHAPSVPPTPISSAHDQSHSHSHGHMHTEDHSHDHSHTEDYSHDHSHDHHHSHSHSVIADSESDIQTHPTPLSSPRSEHGHSHSASHIPSEPHSHSHTQPAHNHSHSHSHSHIEDTHAPLTSSESRSGVHSRHQSLEIKIDTPSHLHLHPAHARLQAENVISPITPNYKFGHDDHFETHHSSGHAPNLHDHSHVHDHAHEGHSDNMRGVFLHVMADTLGSVGVIVSTLLIQLYGWTGFDPIASLFIAILIAASVIPLVIDTGKVLALDLGTKEKSIREALTELKPIEGLASYSAPRFWPKDSSSTIGTIHIQLAHSASSLDPGGPHSSTRATVTRVDRVVERVDKLLRSRVPGLEELTIQVEDSSSHYAD</sequence>
<evidence type="ECO:0000256" key="6">
    <source>
        <dbReference type="ARBA" id="ARBA00023065"/>
    </source>
</evidence>
<evidence type="ECO:0000256" key="5">
    <source>
        <dbReference type="ARBA" id="ARBA00022989"/>
    </source>
</evidence>
<dbReference type="AlphaFoldDB" id="A0A4Q9MWR0"/>
<dbReference type="InterPro" id="IPR002524">
    <property type="entry name" value="Cation_efflux"/>
</dbReference>
<dbReference type="Gene3D" id="1.20.1510.10">
    <property type="entry name" value="Cation efflux protein transmembrane domain"/>
    <property type="match status" value="2"/>
</dbReference>
<comment type="similarity">
    <text evidence="2">Belongs to the cation diffusion facilitator (CDF) transporter (TC 2.A.4) family. SLC30A subfamily.</text>
</comment>
<dbReference type="GO" id="GO:1904257">
    <property type="term" value="P:zinc ion import into Golgi lumen"/>
    <property type="evidence" value="ECO:0007669"/>
    <property type="project" value="TreeGrafter"/>
</dbReference>
<evidence type="ECO:0000256" key="1">
    <source>
        <dbReference type="ARBA" id="ARBA00004141"/>
    </source>
</evidence>
<evidence type="ECO:0000256" key="9">
    <source>
        <dbReference type="SAM" id="Phobius"/>
    </source>
</evidence>
<dbReference type="GO" id="GO:0031410">
    <property type="term" value="C:cytoplasmic vesicle"/>
    <property type="evidence" value="ECO:0007669"/>
    <property type="project" value="TreeGrafter"/>
</dbReference>
<dbReference type="OrthoDB" id="78669at2759"/>
<keyword evidence="5 9" id="KW-1133">Transmembrane helix</keyword>
<feature type="compositionally biased region" description="Basic and acidic residues" evidence="8">
    <location>
        <begin position="483"/>
        <end position="504"/>
    </location>
</feature>
<feature type="transmembrane region" description="Helical" evidence="9">
    <location>
        <begin position="320"/>
        <end position="339"/>
    </location>
</feature>
<protein>
    <submittedName>
        <fullName evidence="11">Cation efflux protein</fullName>
    </submittedName>
</protein>
<keyword evidence="6" id="KW-0406">Ion transport</keyword>
<feature type="transmembrane region" description="Helical" evidence="9">
    <location>
        <begin position="176"/>
        <end position="195"/>
    </location>
</feature>
<feature type="transmembrane region" description="Helical" evidence="9">
    <location>
        <begin position="86"/>
        <end position="108"/>
    </location>
</feature>
<feature type="region of interest" description="Disordered" evidence="8">
    <location>
        <begin position="1"/>
        <end position="22"/>
    </location>
</feature>
<dbReference type="EMBL" id="ML143404">
    <property type="protein sequence ID" value="TBU30736.1"/>
    <property type="molecule type" value="Genomic_DNA"/>
</dbReference>
<feature type="region of interest" description="Disordered" evidence="8">
    <location>
        <begin position="446"/>
        <end position="591"/>
    </location>
</feature>
<evidence type="ECO:0000259" key="10">
    <source>
        <dbReference type="Pfam" id="PF01545"/>
    </source>
</evidence>
<feature type="transmembrane region" description="Helical" evidence="9">
    <location>
        <begin position="53"/>
        <end position="74"/>
    </location>
</feature>
<feature type="compositionally biased region" description="Low complexity" evidence="8">
    <location>
        <begin position="13"/>
        <end position="22"/>
    </location>
</feature>
<gene>
    <name evidence="11" type="ORF">BD311DRAFT_754292</name>
</gene>
<evidence type="ECO:0000256" key="7">
    <source>
        <dbReference type="ARBA" id="ARBA00023136"/>
    </source>
</evidence>
<dbReference type="GO" id="GO:0016020">
    <property type="term" value="C:membrane"/>
    <property type="evidence" value="ECO:0007669"/>
    <property type="project" value="UniProtKB-SubCell"/>
</dbReference>
<feature type="domain" description="Cation efflux protein transmembrane" evidence="10">
    <location>
        <begin position="320"/>
        <end position="449"/>
    </location>
</feature>
<proteinExistence type="inferred from homology"/>
<evidence type="ECO:0000256" key="4">
    <source>
        <dbReference type="ARBA" id="ARBA00022692"/>
    </source>
</evidence>
<feature type="transmembrane region" description="Helical" evidence="9">
    <location>
        <begin position="246"/>
        <end position="263"/>
    </location>
</feature>
<accession>A0A4Q9MWR0</accession>
<dbReference type="GO" id="GO:0005794">
    <property type="term" value="C:Golgi apparatus"/>
    <property type="evidence" value="ECO:0007669"/>
    <property type="project" value="TreeGrafter"/>
</dbReference>
<dbReference type="PANTHER" id="PTHR45755:SF4">
    <property type="entry name" value="ZINC TRANSPORTER 7"/>
    <property type="match status" value="1"/>
</dbReference>
<feature type="compositionally biased region" description="Polar residues" evidence="8">
    <location>
        <begin position="576"/>
        <end position="585"/>
    </location>
</feature>
<evidence type="ECO:0000256" key="8">
    <source>
        <dbReference type="SAM" id="MobiDB-lite"/>
    </source>
</evidence>
<reference evidence="11" key="1">
    <citation type="submission" date="2019-01" db="EMBL/GenBank/DDBJ databases">
        <title>Draft genome sequences of three monokaryotic isolates of the white-rot basidiomycete fungus Dichomitus squalens.</title>
        <authorList>
            <consortium name="DOE Joint Genome Institute"/>
            <person name="Lopez S.C."/>
            <person name="Andreopoulos B."/>
            <person name="Pangilinan J."/>
            <person name="Lipzen A."/>
            <person name="Riley R."/>
            <person name="Ahrendt S."/>
            <person name="Ng V."/>
            <person name="Barry K."/>
            <person name="Daum C."/>
            <person name="Grigoriev I.V."/>
            <person name="Hilden K.S."/>
            <person name="Makela M.R."/>
            <person name="de Vries R.P."/>
        </authorList>
    </citation>
    <scope>NUCLEOTIDE SEQUENCE [LARGE SCALE GENOMIC DNA]</scope>
    <source>
        <strain evidence="11">OM18370.1</strain>
    </source>
</reference>
<feature type="transmembrane region" description="Helical" evidence="9">
    <location>
        <begin position="698"/>
        <end position="716"/>
    </location>
</feature>
<feature type="transmembrane region" description="Helical" evidence="9">
    <location>
        <begin position="207"/>
        <end position="226"/>
    </location>
</feature>
<feature type="transmembrane region" description="Helical" evidence="9">
    <location>
        <begin position="421"/>
        <end position="441"/>
    </location>
</feature>
<feature type="compositionally biased region" description="Basic residues" evidence="8">
    <location>
        <begin position="446"/>
        <end position="458"/>
    </location>
</feature>
<dbReference type="PANTHER" id="PTHR45755">
    <property type="match status" value="1"/>
</dbReference>
<dbReference type="InterPro" id="IPR058533">
    <property type="entry name" value="Cation_efflux_TM"/>
</dbReference>
<feature type="domain" description="Cation efflux protein transmembrane" evidence="10">
    <location>
        <begin position="654"/>
        <end position="722"/>
    </location>
</feature>
<dbReference type="Proteomes" id="UP000292957">
    <property type="component" value="Unassembled WGS sequence"/>
</dbReference>
<dbReference type="GO" id="GO:0005385">
    <property type="term" value="F:zinc ion transmembrane transporter activity"/>
    <property type="evidence" value="ECO:0007669"/>
    <property type="project" value="InterPro"/>
</dbReference>
<dbReference type="Pfam" id="PF01545">
    <property type="entry name" value="Cation_efflux"/>
    <property type="match status" value="2"/>
</dbReference>
<feature type="transmembrane region" description="Helical" evidence="9">
    <location>
        <begin position="351"/>
        <end position="370"/>
    </location>
</feature>
<organism evidence="11">
    <name type="scientific">Dichomitus squalens</name>
    <dbReference type="NCBI Taxonomy" id="114155"/>
    <lineage>
        <taxon>Eukaryota</taxon>
        <taxon>Fungi</taxon>
        <taxon>Dikarya</taxon>
        <taxon>Basidiomycota</taxon>
        <taxon>Agaricomycotina</taxon>
        <taxon>Agaricomycetes</taxon>
        <taxon>Polyporales</taxon>
        <taxon>Polyporaceae</taxon>
        <taxon>Dichomitus</taxon>
    </lineage>
</organism>
<dbReference type="InterPro" id="IPR027469">
    <property type="entry name" value="Cation_efflux_TMD_sf"/>
</dbReference>
<name>A0A4Q9MWR0_9APHY</name>
<evidence type="ECO:0000256" key="2">
    <source>
        <dbReference type="ARBA" id="ARBA00008873"/>
    </source>
</evidence>
<keyword evidence="4 9" id="KW-0812">Transmembrane</keyword>
<dbReference type="SUPFAM" id="SSF161111">
    <property type="entry name" value="Cation efflux protein transmembrane domain-like"/>
    <property type="match status" value="1"/>
</dbReference>
<dbReference type="NCBIfam" id="TIGR01297">
    <property type="entry name" value="CDF"/>
    <property type="match status" value="1"/>
</dbReference>
<dbReference type="GO" id="GO:0006882">
    <property type="term" value="P:intracellular zinc ion homeostasis"/>
    <property type="evidence" value="ECO:0007669"/>
    <property type="project" value="InterPro"/>
</dbReference>
<keyword evidence="7 9" id="KW-0472">Membrane</keyword>
<feature type="transmembrane region" description="Helical" evidence="9">
    <location>
        <begin position="666"/>
        <end position="692"/>
    </location>
</feature>
<keyword evidence="3" id="KW-0813">Transport</keyword>
<evidence type="ECO:0000256" key="3">
    <source>
        <dbReference type="ARBA" id="ARBA00022448"/>
    </source>
</evidence>
<comment type="subcellular location">
    <subcellularLocation>
        <location evidence="1">Membrane</location>
        <topology evidence="1">Multi-pass membrane protein</topology>
    </subcellularLocation>
</comment>
<dbReference type="InterPro" id="IPR045316">
    <property type="entry name" value="Msc2-like"/>
</dbReference>
<evidence type="ECO:0000313" key="11">
    <source>
        <dbReference type="EMBL" id="TBU30736.1"/>
    </source>
</evidence>
<feature type="transmembrane region" description="Helical" evidence="9">
    <location>
        <begin position="391"/>
        <end position="409"/>
    </location>
</feature>
<feature type="compositionally biased region" description="Polar residues" evidence="8">
    <location>
        <begin position="521"/>
        <end position="532"/>
    </location>
</feature>